<dbReference type="Proteomes" id="UP000606172">
    <property type="component" value="Unassembled WGS sequence"/>
</dbReference>
<evidence type="ECO:0000256" key="3">
    <source>
        <dbReference type="SAM" id="SignalP"/>
    </source>
</evidence>
<accession>A0A919RE06</accession>
<dbReference type="InterPro" id="IPR050248">
    <property type="entry name" value="Polysacc_deacetylase_ArnD"/>
</dbReference>
<proteinExistence type="predicted"/>
<keyword evidence="1" id="KW-0479">Metal-binding</keyword>
<feature type="signal peptide" evidence="3">
    <location>
        <begin position="1"/>
        <end position="19"/>
    </location>
</feature>
<dbReference type="CDD" id="cd10917">
    <property type="entry name" value="CE4_NodB_like_6s_7s"/>
    <property type="match status" value="1"/>
</dbReference>
<gene>
    <name evidence="5" type="ORF">Ssi02_22030</name>
</gene>
<evidence type="ECO:0000313" key="5">
    <source>
        <dbReference type="EMBL" id="GII91972.1"/>
    </source>
</evidence>
<dbReference type="SUPFAM" id="SSF88713">
    <property type="entry name" value="Glycoside hydrolase/deacetylase"/>
    <property type="match status" value="1"/>
</dbReference>
<dbReference type="InterPro" id="IPR011330">
    <property type="entry name" value="Glyco_hydro/deAcase_b/a-brl"/>
</dbReference>
<evidence type="ECO:0000256" key="2">
    <source>
        <dbReference type="ARBA" id="ARBA00022801"/>
    </source>
</evidence>
<keyword evidence="6" id="KW-1185">Reference proteome</keyword>
<dbReference type="GO" id="GO:0005975">
    <property type="term" value="P:carbohydrate metabolic process"/>
    <property type="evidence" value="ECO:0007669"/>
    <property type="project" value="InterPro"/>
</dbReference>
<dbReference type="GO" id="GO:0016810">
    <property type="term" value="F:hydrolase activity, acting on carbon-nitrogen (but not peptide) bonds"/>
    <property type="evidence" value="ECO:0007669"/>
    <property type="project" value="InterPro"/>
</dbReference>
<sequence length="245" mass="26293">MSRLLRSLLALACGVTALAAGPATGAASATGPASTAARVDCAVVKCVALTFDDGPGKYAGELLDTLKKHKAKATFFLQGQYVKSRPAFARRMAKEGHELGNHSYRHSNFTGISIEDIRTEVVSTQEIVHEVTGEWPVLLRPPYGLSTPSVEQVAAEVNLPIVLWNAGSRDWALRDTKEITKQVLKVAERNSVVLMHDWVQESVKAMPAILTELSKRGYHMVTVSDVLGDAMPAAGGTFPADKVVG</sequence>
<evidence type="ECO:0000313" key="6">
    <source>
        <dbReference type="Proteomes" id="UP000606172"/>
    </source>
</evidence>
<feature type="domain" description="NodB homology" evidence="4">
    <location>
        <begin position="45"/>
        <end position="221"/>
    </location>
</feature>
<dbReference type="RefSeq" id="WP_204024420.1">
    <property type="nucleotide sequence ID" value="NZ_BOOW01000013.1"/>
</dbReference>
<dbReference type="EMBL" id="BOOW01000013">
    <property type="protein sequence ID" value="GII91972.1"/>
    <property type="molecule type" value="Genomic_DNA"/>
</dbReference>
<feature type="chain" id="PRO_5038992398" evidence="3">
    <location>
        <begin position="20"/>
        <end position="245"/>
    </location>
</feature>
<name>A0A919RE06_9ACTN</name>
<dbReference type="GO" id="GO:0016020">
    <property type="term" value="C:membrane"/>
    <property type="evidence" value="ECO:0007669"/>
    <property type="project" value="TreeGrafter"/>
</dbReference>
<dbReference type="PANTHER" id="PTHR10587">
    <property type="entry name" value="GLYCOSYL TRANSFERASE-RELATED"/>
    <property type="match status" value="1"/>
</dbReference>
<keyword evidence="3" id="KW-0732">Signal</keyword>
<protein>
    <submittedName>
        <fullName evidence="5">Deacetylase</fullName>
    </submittedName>
</protein>
<dbReference type="AlphaFoldDB" id="A0A919RE06"/>
<dbReference type="GO" id="GO:0046872">
    <property type="term" value="F:metal ion binding"/>
    <property type="evidence" value="ECO:0007669"/>
    <property type="project" value="UniProtKB-KW"/>
</dbReference>
<dbReference type="InterPro" id="IPR002509">
    <property type="entry name" value="NODB_dom"/>
</dbReference>
<evidence type="ECO:0000256" key="1">
    <source>
        <dbReference type="ARBA" id="ARBA00022723"/>
    </source>
</evidence>
<dbReference type="PANTHER" id="PTHR10587:SF133">
    <property type="entry name" value="CHITIN DEACETYLASE 1-RELATED"/>
    <property type="match status" value="1"/>
</dbReference>
<dbReference type="Gene3D" id="3.20.20.370">
    <property type="entry name" value="Glycoside hydrolase/deacetylase"/>
    <property type="match status" value="1"/>
</dbReference>
<evidence type="ECO:0000259" key="4">
    <source>
        <dbReference type="PROSITE" id="PS51677"/>
    </source>
</evidence>
<keyword evidence="2" id="KW-0378">Hydrolase</keyword>
<reference evidence="5" key="1">
    <citation type="submission" date="2021-01" db="EMBL/GenBank/DDBJ databases">
        <title>Whole genome shotgun sequence of Sinosporangium siamense NBRC 109515.</title>
        <authorList>
            <person name="Komaki H."/>
            <person name="Tamura T."/>
        </authorList>
    </citation>
    <scope>NUCLEOTIDE SEQUENCE</scope>
    <source>
        <strain evidence="5">NBRC 109515</strain>
    </source>
</reference>
<dbReference type="Pfam" id="PF01522">
    <property type="entry name" value="Polysacc_deac_1"/>
    <property type="match status" value="1"/>
</dbReference>
<comment type="caution">
    <text evidence="5">The sequence shown here is derived from an EMBL/GenBank/DDBJ whole genome shotgun (WGS) entry which is preliminary data.</text>
</comment>
<organism evidence="5 6">
    <name type="scientific">Sinosporangium siamense</name>
    <dbReference type="NCBI Taxonomy" id="1367973"/>
    <lineage>
        <taxon>Bacteria</taxon>
        <taxon>Bacillati</taxon>
        <taxon>Actinomycetota</taxon>
        <taxon>Actinomycetes</taxon>
        <taxon>Streptosporangiales</taxon>
        <taxon>Streptosporangiaceae</taxon>
        <taxon>Sinosporangium</taxon>
    </lineage>
</organism>
<dbReference type="PROSITE" id="PS51677">
    <property type="entry name" value="NODB"/>
    <property type="match status" value="1"/>
</dbReference>